<reference evidence="1 2" key="1">
    <citation type="submission" date="2020-06" db="EMBL/GenBank/DDBJ databases">
        <title>Frischella cerana isolated from Apis cerana gut homogenate.</title>
        <authorList>
            <person name="Wolter L.A."/>
            <person name="Suenami S."/>
            <person name="Miyazaki R."/>
        </authorList>
    </citation>
    <scope>NUCLEOTIDE SEQUENCE [LARGE SCALE GENOMIC DNA]</scope>
    <source>
        <strain evidence="1 2">Ac13</strain>
    </source>
</reference>
<evidence type="ECO:0008006" key="3">
    <source>
        <dbReference type="Google" id="ProtNLM"/>
    </source>
</evidence>
<evidence type="ECO:0000313" key="1">
    <source>
        <dbReference type="EMBL" id="MBC9130725.1"/>
    </source>
</evidence>
<sequence>MKMYKRVAEYLKNTGLLGDFEIQYLKWRDTKKKGGKYIVFRPNGGSILKTELGNEYHILVDLIGAINDVETIDNDASAITDYIKNNPYTDSTGLIQIVGAIPAPVTTEEDRLVYRILVSCKFG</sequence>
<organism evidence="1 2">
    <name type="scientific">Frischella japonica</name>
    <dbReference type="NCBI Taxonomy" id="2741544"/>
    <lineage>
        <taxon>Bacteria</taxon>
        <taxon>Pseudomonadati</taxon>
        <taxon>Pseudomonadota</taxon>
        <taxon>Gammaproteobacteria</taxon>
        <taxon>Orbales</taxon>
        <taxon>Orbaceae</taxon>
        <taxon>Frischella</taxon>
    </lineage>
</organism>
<dbReference type="Proteomes" id="UP000651208">
    <property type="component" value="Unassembled WGS sequence"/>
</dbReference>
<comment type="caution">
    <text evidence="1">The sequence shown here is derived from an EMBL/GenBank/DDBJ whole genome shotgun (WGS) entry which is preliminary data.</text>
</comment>
<evidence type="ECO:0000313" key="2">
    <source>
        <dbReference type="Proteomes" id="UP000651208"/>
    </source>
</evidence>
<dbReference type="InterPro" id="IPR056950">
    <property type="entry name" value="Phage_tail_terminator_3"/>
</dbReference>
<proteinExistence type="predicted"/>
<dbReference type="EMBL" id="JABURY010000012">
    <property type="protein sequence ID" value="MBC9130725.1"/>
    <property type="molecule type" value="Genomic_DNA"/>
</dbReference>
<accession>A0ABR7QXA6</accession>
<name>A0ABR7QXA6_9GAMM</name>
<dbReference type="Pfam" id="PF23842">
    <property type="entry name" value="Phage_tail_terminator_3"/>
    <property type="match status" value="1"/>
</dbReference>
<gene>
    <name evidence="1" type="ORF">FcAc13_05305</name>
</gene>
<protein>
    <recommendedName>
        <fullName evidence="3">Phage protein</fullName>
    </recommendedName>
</protein>
<keyword evidence="2" id="KW-1185">Reference proteome</keyword>